<feature type="binding site" evidence="16">
    <location>
        <position position="132"/>
    </location>
    <ligand>
        <name>ATP</name>
        <dbReference type="ChEBI" id="CHEBI:30616"/>
    </ligand>
</feature>
<dbReference type="PANTHER" id="PTHR34265">
    <property type="entry name" value="TYPE III PANTOTHENATE KINASE"/>
    <property type="match status" value="1"/>
</dbReference>
<protein>
    <recommendedName>
        <fullName evidence="15 16">Type III pantothenate kinase</fullName>
        <ecNumber evidence="6 16">2.7.1.33</ecNumber>
    </recommendedName>
    <alternativeName>
        <fullName evidence="16">PanK-III</fullName>
    </alternativeName>
    <alternativeName>
        <fullName evidence="16">Pantothenic acid kinase</fullName>
    </alternativeName>
</protein>
<keyword evidence="9 16" id="KW-0547">Nucleotide-binding</keyword>
<dbReference type="EMBL" id="FQXB01000001">
    <property type="protein sequence ID" value="SHG80098.1"/>
    <property type="molecule type" value="Genomic_DNA"/>
</dbReference>
<dbReference type="OrthoDB" id="9804707at2"/>
<keyword evidence="8 16" id="KW-0808">Transferase</keyword>
<comment type="catalytic activity">
    <reaction evidence="1 16">
        <text>(R)-pantothenate + ATP = (R)-4'-phosphopantothenate + ADP + H(+)</text>
        <dbReference type="Rhea" id="RHEA:16373"/>
        <dbReference type="ChEBI" id="CHEBI:10986"/>
        <dbReference type="ChEBI" id="CHEBI:15378"/>
        <dbReference type="ChEBI" id="CHEBI:29032"/>
        <dbReference type="ChEBI" id="CHEBI:30616"/>
        <dbReference type="ChEBI" id="CHEBI:456216"/>
        <dbReference type="EC" id="2.7.1.33"/>
    </reaction>
</comment>
<dbReference type="NCBIfam" id="TIGR00671">
    <property type="entry name" value="baf"/>
    <property type="match status" value="1"/>
</dbReference>
<evidence type="ECO:0000256" key="11">
    <source>
        <dbReference type="ARBA" id="ARBA00022840"/>
    </source>
</evidence>
<dbReference type="GO" id="GO:0005737">
    <property type="term" value="C:cytoplasm"/>
    <property type="evidence" value="ECO:0007669"/>
    <property type="project" value="UniProtKB-SubCell"/>
</dbReference>
<sequence length="257" mass="27993">MLLAIDCGNTNTVFSIWNGEEFIAQWRTATEWQRTADQYYVWLSTLMKIQNIDVEIDEVIVSSTVPRVVFNLRVLSDRYFNTRPLVVGKPECALPAPPRVDEGTQVGPDRLVNAAGAFDRHGGDLIVVDFGTATTFDVVASDGAYVGGVIAPGVNLSLEALHAAAAALPHVDISKPQKVVGTNTVECMQSGVFWGYIGLVREICDRIKAERGVPMKVISTGGLAPLFQQSATLFDAFDEDLTIHGLTVIHKFNKDLS</sequence>
<keyword evidence="16" id="KW-0479">Metal-binding</keyword>
<feature type="binding site" evidence="16">
    <location>
        <position position="184"/>
    </location>
    <ligand>
        <name>substrate</name>
    </ligand>
</feature>
<dbReference type="SUPFAM" id="SSF53067">
    <property type="entry name" value="Actin-like ATPase domain"/>
    <property type="match status" value="2"/>
</dbReference>
<dbReference type="Gene3D" id="3.30.420.40">
    <property type="match status" value="2"/>
</dbReference>
<keyword evidence="7 16" id="KW-0963">Cytoplasm</keyword>
<comment type="subunit">
    <text evidence="5 16">Homodimer.</text>
</comment>
<comment type="subcellular location">
    <subcellularLocation>
        <location evidence="3 16">Cytoplasm</location>
    </subcellularLocation>
</comment>
<dbReference type="Proteomes" id="UP000184074">
    <property type="component" value="Unassembled WGS sequence"/>
</dbReference>
<evidence type="ECO:0000256" key="14">
    <source>
        <dbReference type="ARBA" id="ARBA00038036"/>
    </source>
</evidence>
<evidence type="ECO:0000256" key="4">
    <source>
        <dbReference type="ARBA" id="ARBA00005225"/>
    </source>
</evidence>
<comment type="caution">
    <text evidence="16">Lacks conserved residue(s) required for the propagation of feature annotation.</text>
</comment>
<dbReference type="Pfam" id="PF03309">
    <property type="entry name" value="Pan_kinase"/>
    <property type="match status" value="1"/>
</dbReference>
<accession>A0A1M5MS27</accession>
<comment type="pathway">
    <text evidence="4 16">Cofactor biosynthesis; coenzyme A biosynthesis; CoA from (R)-pantothenate: step 1/5.</text>
</comment>
<dbReference type="STRING" id="1508389.SAMN05444003_0988"/>
<name>A0A1M5MS27_9RHOB</name>
<dbReference type="GO" id="GO:0005524">
    <property type="term" value="F:ATP binding"/>
    <property type="evidence" value="ECO:0007669"/>
    <property type="project" value="UniProtKB-UniRule"/>
</dbReference>
<feature type="binding site" evidence="16">
    <location>
        <begin position="6"/>
        <end position="13"/>
    </location>
    <ligand>
        <name>ATP</name>
        <dbReference type="ChEBI" id="CHEBI:30616"/>
    </ligand>
</feature>
<comment type="cofactor">
    <cofactor evidence="2">
        <name>K(+)</name>
        <dbReference type="ChEBI" id="CHEBI:29103"/>
    </cofactor>
</comment>
<dbReference type="NCBIfam" id="NF009844">
    <property type="entry name" value="PRK13318.1-2"/>
    <property type="match status" value="1"/>
</dbReference>
<evidence type="ECO:0000313" key="17">
    <source>
        <dbReference type="EMBL" id="SHG80098.1"/>
    </source>
</evidence>
<dbReference type="HAMAP" id="MF_01274">
    <property type="entry name" value="Pantothen_kinase_3"/>
    <property type="match status" value="1"/>
</dbReference>
<gene>
    <name evidence="16" type="primary">coaX</name>
    <name evidence="17" type="ORF">SAMN05444003_0988</name>
</gene>
<dbReference type="InterPro" id="IPR004619">
    <property type="entry name" value="Type_III_PanK"/>
</dbReference>
<dbReference type="PANTHER" id="PTHR34265:SF1">
    <property type="entry name" value="TYPE III PANTOTHENATE KINASE"/>
    <property type="match status" value="1"/>
</dbReference>
<comment type="cofactor">
    <cofactor evidence="16">
        <name>NH4(+)</name>
        <dbReference type="ChEBI" id="CHEBI:28938"/>
    </cofactor>
    <cofactor evidence="16">
        <name>K(+)</name>
        <dbReference type="ChEBI" id="CHEBI:29103"/>
    </cofactor>
    <text evidence="16">A monovalent cation. Ammonium or potassium.</text>
</comment>
<organism evidence="17 18">
    <name type="scientific">Cognatiyoonia sediminum</name>
    <dbReference type="NCBI Taxonomy" id="1508389"/>
    <lineage>
        <taxon>Bacteria</taxon>
        <taxon>Pseudomonadati</taxon>
        <taxon>Pseudomonadota</taxon>
        <taxon>Alphaproteobacteria</taxon>
        <taxon>Rhodobacterales</taxon>
        <taxon>Paracoccaceae</taxon>
        <taxon>Cognatiyoonia</taxon>
    </lineage>
</organism>
<comment type="similarity">
    <text evidence="14 16">Belongs to the type III pantothenate kinase family.</text>
</comment>
<evidence type="ECO:0000256" key="10">
    <source>
        <dbReference type="ARBA" id="ARBA00022777"/>
    </source>
</evidence>
<feature type="binding site" evidence="16">
    <location>
        <position position="129"/>
    </location>
    <ligand>
        <name>K(+)</name>
        <dbReference type="ChEBI" id="CHEBI:29103"/>
    </ligand>
</feature>
<comment type="function">
    <text evidence="16">Catalyzes the phosphorylation of pantothenate (Pan), the first step in CoA biosynthesis.</text>
</comment>
<evidence type="ECO:0000256" key="3">
    <source>
        <dbReference type="ARBA" id="ARBA00004496"/>
    </source>
</evidence>
<evidence type="ECO:0000256" key="8">
    <source>
        <dbReference type="ARBA" id="ARBA00022679"/>
    </source>
</evidence>
<evidence type="ECO:0000256" key="1">
    <source>
        <dbReference type="ARBA" id="ARBA00001206"/>
    </source>
</evidence>
<dbReference type="AlphaFoldDB" id="A0A1M5MS27"/>
<keyword evidence="10 16" id="KW-0418">Kinase</keyword>
<evidence type="ECO:0000256" key="12">
    <source>
        <dbReference type="ARBA" id="ARBA00022958"/>
    </source>
</evidence>
<keyword evidence="13 16" id="KW-0173">Coenzyme A biosynthesis</keyword>
<evidence type="ECO:0000256" key="13">
    <source>
        <dbReference type="ARBA" id="ARBA00022993"/>
    </source>
</evidence>
<dbReference type="InterPro" id="IPR043129">
    <property type="entry name" value="ATPase_NBD"/>
</dbReference>
<proteinExistence type="inferred from homology"/>
<dbReference type="GO" id="GO:0046872">
    <property type="term" value="F:metal ion binding"/>
    <property type="evidence" value="ECO:0007669"/>
    <property type="project" value="UniProtKB-KW"/>
</dbReference>
<keyword evidence="18" id="KW-1185">Reference proteome</keyword>
<evidence type="ECO:0000256" key="16">
    <source>
        <dbReference type="HAMAP-Rule" id="MF_01274"/>
    </source>
</evidence>
<keyword evidence="12 16" id="KW-0630">Potassium</keyword>
<dbReference type="GO" id="GO:0004594">
    <property type="term" value="F:pantothenate kinase activity"/>
    <property type="evidence" value="ECO:0007669"/>
    <property type="project" value="UniProtKB-UniRule"/>
</dbReference>
<keyword evidence="11 16" id="KW-0067">ATP-binding</keyword>
<dbReference type="RefSeq" id="WP_072899731.1">
    <property type="nucleotide sequence ID" value="NZ_FQXB01000001.1"/>
</dbReference>
<dbReference type="NCBIfam" id="NF009855">
    <property type="entry name" value="PRK13321.1"/>
    <property type="match status" value="1"/>
</dbReference>
<evidence type="ECO:0000256" key="5">
    <source>
        <dbReference type="ARBA" id="ARBA00011738"/>
    </source>
</evidence>
<dbReference type="GO" id="GO:0015937">
    <property type="term" value="P:coenzyme A biosynthetic process"/>
    <property type="evidence" value="ECO:0007669"/>
    <property type="project" value="UniProtKB-UniRule"/>
</dbReference>
<evidence type="ECO:0000256" key="6">
    <source>
        <dbReference type="ARBA" id="ARBA00012102"/>
    </source>
</evidence>
<dbReference type="NCBIfam" id="NF009848">
    <property type="entry name" value="PRK13318.1-6"/>
    <property type="match status" value="1"/>
</dbReference>
<feature type="binding site" evidence="16">
    <location>
        <begin position="107"/>
        <end position="110"/>
    </location>
    <ligand>
        <name>substrate</name>
    </ligand>
</feature>
<reference evidence="17 18" key="1">
    <citation type="submission" date="2016-11" db="EMBL/GenBank/DDBJ databases">
        <authorList>
            <person name="Jaros S."/>
            <person name="Januszkiewicz K."/>
            <person name="Wedrychowicz H."/>
        </authorList>
    </citation>
    <scope>NUCLEOTIDE SEQUENCE [LARGE SCALE GENOMIC DNA]</scope>
    <source>
        <strain evidence="17 18">DSM 28715</strain>
    </source>
</reference>
<dbReference type="UniPathway" id="UPA00241">
    <property type="reaction ID" value="UER00352"/>
</dbReference>
<feature type="active site" description="Proton acceptor" evidence="16">
    <location>
        <position position="109"/>
    </location>
</feature>
<evidence type="ECO:0000256" key="7">
    <source>
        <dbReference type="ARBA" id="ARBA00022490"/>
    </source>
</evidence>
<dbReference type="CDD" id="cd24015">
    <property type="entry name" value="ASKHA_NBD_PanK-III"/>
    <property type="match status" value="1"/>
</dbReference>
<evidence type="ECO:0000313" key="18">
    <source>
        <dbReference type="Proteomes" id="UP000184074"/>
    </source>
</evidence>
<evidence type="ECO:0000256" key="15">
    <source>
        <dbReference type="ARBA" id="ARBA00040883"/>
    </source>
</evidence>
<evidence type="ECO:0000256" key="2">
    <source>
        <dbReference type="ARBA" id="ARBA00001958"/>
    </source>
</evidence>
<dbReference type="EC" id="2.7.1.33" evidence="6 16"/>
<evidence type="ECO:0000256" key="9">
    <source>
        <dbReference type="ARBA" id="ARBA00022741"/>
    </source>
</evidence>